<evidence type="ECO:0000256" key="2">
    <source>
        <dbReference type="ARBA" id="ARBA00023002"/>
    </source>
</evidence>
<keyword evidence="8" id="KW-1185">Reference proteome</keyword>
<evidence type="ECO:0000256" key="1">
    <source>
        <dbReference type="ARBA" id="ARBA00005854"/>
    </source>
</evidence>
<proteinExistence type="inferred from homology"/>
<evidence type="ECO:0000313" key="8">
    <source>
        <dbReference type="Proteomes" id="UP000003781"/>
    </source>
</evidence>
<dbReference type="InterPro" id="IPR006139">
    <property type="entry name" value="D-isomer_2_OHA_DH_cat_dom"/>
</dbReference>
<evidence type="ECO:0000259" key="6">
    <source>
        <dbReference type="Pfam" id="PF02826"/>
    </source>
</evidence>
<feature type="domain" description="D-isomer specific 2-hydroxyacid dehydrogenase catalytic" evidence="5">
    <location>
        <begin position="3"/>
        <end position="331"/>
    </location>
</feature>
<dbReference type="InterPro" id="IPR036291">
    <property type="entry name" value="NAD(P)-bd_dom_sf"/>
</dbReference>
<dbReference type="Pfam" id="PF02826">
    <property type="entry name" value="2-Hacid_dh_C"/>
    <property type="match status" value="1"/>
</dbReference>
<dbReference type="eggNOG" id="COG1052">
    <property type="taxonomic scope" value="Bacteria"/>
</dbReference>
<feature type="domain" description="D-isomer specific 2-hydroxyacid dehydrogenase NAD-binding" evidence="6">
    <location>
        <begin position="112"/>
        <end position="300"/>
    </location>
</feature>
<reference evidence="7 8" key="1">
    <citation type="submission" date="2007-03" db="EMBL/GenBank/DDBJ databases">
        <authorList>
            <person name="Stal L."/>
            <person name="Ferriera S."/>
            <person name="Johnson J."/>
            <person name="Kravitz S."/>
            <person name="Beeson K."/>
            <person name="Sutton G."/>
            <person name="Rogers Y.-H."/>
            <person name="Friedman R."/>
            <person name="Frazier M."/>
            <person name="Venter J.C."/>
        </authorList>
    </citation>
    <scope>NUCLEOTIDE SEQUENCE [LARGE SCALE GENOMIC DNA]</scope>
    <source>
        <strain evidence="7 8">CCY0110</strain>
    </source>
</reference>
<protein>
    <submittedName>
        <fullName evidence="7">D-lactate dehydrogenase</fullName>
    </submittedName>
</protein>
<dbReference type="SUPFAM" id="SSF52283">
    <property type="entry name" value="Formate/glycerate dehydrogenase catalytic domain-like"/>
    <property type="match status" value="1"/>
</dbReference>
<sequence>MKVAVFSTRSYDRKFLDRANIAANSPHDLEYFETKLNEKTAPLANGFPCVCIFVNDTADAATLKSLAEQGTKLIALRCAGYNMVDLEAAEELGLKIVRVPAYSPYAVAEHAVGLILMLNRRLNKAYNRVRDDNFTLDGLLGFDLHERTIGVIGTGKIGTIFAQIMNGFGCHLLGYDVHPNDEFSGISGAKYVDLPELLAKSDIISLHCPLVSSTYHLINRDTIEQMKPGVMLINTSRGQLVDTRAVIDGIKTGKIGYVGLDVYEEEDDLFFEDYSNNIIQDDTFQLLQSFQNVVITAHQAFFTQDALTAISQTTIANISSWEQGNELSHEVKVPVAQ</sequence>
<dbReference type="InterPro" id="IPR029753">
    <property type="entry name" value="D-isomer_DH_CS"/>
</dbReference>
<dbReference type="Proteomes" id="UP000003781">
    <property type="component" value="Unassembled WGS sequence"/>
</dbReference>
<dbReference type="InterPro" id="IPR006140">
    <property type="entry name" value="D-isomer_DH_NAD-bd"/>
</dbReference>
<evidence type="ECO:0000256" key="3">
    <source>
        <dbReference type="ARBA" id="ARBA00023027"/>
    </source>
</evidence>
<evidence type="ECO:0000259" key="5">
    <source>
        <dbReference type="Pfam" id="PF00389"/>
    </source>
</evidence>
<dbReference type="PANTHER" id="PTHR43026">
    <property type="entry name" value="2-HYDROXYACID DEHYDROGENASE HOMOLOG 1-RELATED"/>
    <property type="match status" value="1"/>
</dbReference>
<dbReference type="RefSeq" id="WP_008276969.1">
    <property type="nucleotide sequence ID" value="NZ_AAXW01000034.1"/>
</dbReference>
<dbReference type="InterPro" id="IPR029752">
    <property type="entry name" value="D-isomer_DH_CS1"/>
</dbReference>
<dbReference type="CDD" id="cd12183">
    <property type="entry name" value="LDH_like_2"/>
    <property type="match status" value="1"/>
</dbReference>
<dbReference type="GO" id="GO:0051287">
    <property type="term" value="F:NAD binding"/>
    <property type="evidence" value="ECO:0007669"/>
    <property type="project" value="InterPro"/>
</dbReference>
<keyword evidence="3" id="KW-0520">NAD</keyword>
<comment type="similarity">
    <text evidence="1 4">Belongs to the D-isomer specific 2-hydroxyacid dehydrogenase family.</text>
</comment>
<dbReference type="AlphaFoldDB" id="A3IUB3"/>
<dbReference type="GO" id="GO:0008720">
    <property type="term" value="F:D-lactate dehydrogenase (NAD+) activity"/>
    <property type="evidence" value="ECO:0007669"/>
    <property type="project" value="TreeGrafter"/>
</dbReference>
<dbReference type="Gene3D" id="3.40.50.720">
    <property type="entry name" value="NAD(P)-binding Rossmann-like Domain"/>
    <property type="match status" value="2"/>
</dbReference>
<dbReference type="PROSITE" id="PS00670">
    <property type="entry name" value="D_2_HYDROXYACID_DH_2"/>
    <property type="match status" value="1"/>
</dbReference>
<organism evidence="7 8">
    <name type="scientific">Crocosphaera chwakensis CCY0110</name>
    <dbReference type="NCBI Taxonomy" id="391612"/>
    <lineage>
        <taxon>Bacteria</taxon>
        <taxon>Bacillati</taxon>
        <taxon>Cyanobacteriota</taxon>
        <taxon>Cyanophyceae</taxon>
        <taxon>Oscillatoriophycideae</taxon>
        <taxon>Chroococcales</taxon>
        <taxon>Aphanothecaceae</taxon>
        <taxon>Crocosphaera</taxon>
        <taxon>Crocosphaera chwakensis</taxon>
    </lineage>
</organism>
<dbReference type="Pfam" id="PF00389">
    <property type="entry name" value="2-Hacid_dh"/>
    <property type="match status" value="1"/>
</dbReference>
<comment type="caution">
    <text evidence="7">The sequence shown here is derived from an EMBL/GenBank/DDBJ whole genome shotgun (WGS) entry which is preliminary data.</text>
</comment>
<dbReference type="SUPFAM" id="SSF51735">
    <property type="entry name" value="NAD(P)-binding Rossmann-fold domains"/>
    <property type="match status" value="1"/>
</dbReference>
<dbReference type="FunFam" id="3.40.50.720:FF:000292">
    <property type="entry name" value="Putative D-lactate dehydrogenase"/>
    <property type="match status" value="1"/>
</dbReference>
<dbReference type="PROSITE" id="PS00671">
    <property type="entry name" value="D_2_HYDROXYACID_DH_3"/>
    <property type="match status" value="1"/>
</dbReference>
<evidence type="ECO:0000256" key="4">
    <source>
        <dbReference type="RuleBase" id="RU003719"/>
    </source>
</evidence>
<dbReference type="InterPro" id="IPR058205">
    <property type="entry name" value="D-LDH-like"/>
</dbReference>
<keyword evidence="2 4" id="KW-0560">Oxidoreductase</keyword>
<dbReference type="OrthoDB" id="9805416at2"/>
<evidence type="ECO:0000313" key="7">
    <source>
        <dbReference type="EMBL" id="EAZ89894.1"/>
    </source>
</evidence>
<dbReference type="PROSITE" id="PS00065">
    <property type="entry name" value="D_2_HYDROXYACID_DH_1"/>
    <property type="match status" value="1"/>
</dbReference>
<dbReference type="EMBL" id="AAXW01000034">
    <property type="protein sequence ID" value="EAZ89894.1"/>
    <property type="molecule type" value="Genomic_DNA"/>
</dbReference>
<gene>
    <name evidence="7" type="ORF">CY0110_13898</name>
</gene>
<accession>A3IUB3</accession>
<name>A3IUB3_9CHRO</name>
<dbReference type="PANTHER" id="PTHR43026:SF1">
    <property type="entry name" value="2-HYDROXYACID DEHYDROGENASE HOMOLOG 1-RELATED"/>
    <property type="match status" value="1"/>
</dbReference>